<dbReference type="RefSeq" id="WP_016390481.1">
    <property type="nucleotide sequence ID" value="NZ_KE646808.1"/>
</dbReference>
<protein>
    <submittedName>
        <fullName evidence="2">Glycosyl transferase family protein</fullName>
    </submittedName>
</protein>
<evidence type="ECO:0000313" key="3">
    <source>
        <dbReference type="Proteomes" id="UP000015462"/>
    </source>
</evidence>
<dbReference type="CDD" id="cd06433">
    <property type="entry name" value="GT_2_WfgS_like"/>
    <property type="match status" value="1"/>
</dbReference>
<keyword evidence="3" id="KW-1185">Reference proteome</keyword>
<dbReference type="InterPro" id="IPR001173">
    <property type="entry name" value="Glyco_trans_2-like"/>
</dbReference>
<evidence type="ECO:0000259" key="1">
    <source>
        <dbReference type="Pfam" id="PF00535"/>
    </source>
</evidence>
<keyword evidence="2" id="KW-0808">Transferase</keyword>
<dbReference type="PANTHER" id="PTHR22916:SF3">
    <property type="entry name" value="UDP-GLCNAC:BETAGAL BETA-1,3-N-ACETYLGLUCOSAMINYLTRANSFERASE-LIKE PROTEIN 1"/>
    <property type="match status" value="1"/>
</dbReference>
<sequence length="258" mass="29254">MFGFIVMKVSIVTVCYNSSLVIRSSIDSVLSQSYTDIEYIIVDGGSNDGTLKIVNQFADQIHHVISEPDKGIYDAMNKGIELATGDIIGVLNSDDFYSSPDVISKVVNVFKQNEGIALLSGNVDFVSERNLIKPVRKYSSFNFSPWKMRFGFMPAHPATFIKKAVYNEVGLYKVGYKIAADFDMFIRVLVKHKFKYTKLDKTLVRMRLGGASTSGFKSYWVSTKEIARSLNENGVYSNFWFVFLRLPIKFFQLFNPWG</sequence>
<accession>A0AB33Z108</accession>
<comment type="caution">
    <text evidence="2">The sequence shown here is derived from an EMBL/GenBank/DDBJ whole genome shotgun (WGS) entry which is preliminary data.</text>
</comment>
<dbReference type="PANTHER" id="PTHR22916">
    <property type="entry name" value="GLYCOSYLTRANSFERASE"/>
    <property type="match status" value="1"/>
</dbReference>
<reference evidence="2 3" key="1">
    <citation type="journal article" date="2013" name="Genome Announc.">
        <title>Genome Sequence of the Pyrene- and Fluoranthene-Degrading Bacterium Cycloclasticus sp. Strain PY97M.</title>
        <authorList>
            <person name="Cui Z."/>
            <person name="Xu G."/>
            <person name="Li Q."/>
            <person name="Gao W."/>
            <person name="Zheng L."/>
        </authorList>
    </citation>
    <scope>NUCLEOTIDE SEQUENCE [LARGE SCALE GENOMIC DNA]</scope>
    <source>
        <strain evidence="2 3">PY97M</strain>
    </source>
</reference>
<evidence type="ECO:0000313" key="2">
    <source>
        <dbReference type="EMBL" id="EPD12917.1"/>
    </source>
</evidence>
<organism evidence="2 3">
    <name type="scientific">Cycloclasticus pugetii</name>
    <dbReference type="NCBI Taxonomy" id="34068"/>
    <lineage>
        <taxon>Bacteria</taxon>
        <taxon>Pseudomonadati</taxon>
        <taxon>Pseudomonadota</taxon>
        <taxon>Gammaproteobacteria</taxon>
        <taxon>Thiotrichales</taxon>
        <taxon>Piscirickettsiaceae</taxon>
        <taxon>Cycloclasticus</taxon>
    </lineage>
</organism>
<name>A0AB33Z108_9GAMM</name>
<feature type="domain" description="Glycosyltransferase 2-like" evidence="1">
    <location>
        <begin position="10"/>
        <end position="141"/>
    </location>
</feature>
<dbReference type="Proteomes" id="UP000015462">
    <property type="component" value="Unassembled WGS sequence"/>
</dbReference>
<gene>
    <name evidence="2" type="ORF">L196_07134</name>
</gene>
<proteinExistence type="predicted"/>
<dbReference type="SUPFAM" id="SSF53448">
    <property type="entry name" value="Nucleotide-diphospho-sugar transferases"/>
    <property type="match status" value="1"/>
</dbReference>
<dbReference type="GO" id="GO:0016758">
    <property type="term" value="F:hexosyltransferase activity"/>
    <property type="evidence" value="ECO:0007669"/>
    <property type="project" value="UniProtKB-ARBA"/>
</dbReference>
<dbReference type="EMBL" id="ASHL01000005">
    <property type="protein sequence ID" value="EPD12917.1"/>
    <property type="molecule type" value="Genomic_DNA"/>
</dbReference>
<dbReference type="Gene3D" id="3.90.550.10">
    <property type="entry name" value="Spore Coat Polysaccharide Biosynthesis Protein SpsA, Chain A"/>
    <property type="match status" value="1"/>
</dbReference>
<dbReference type="InterPro" id="IPR029044">
    <property type="entry name" value="Nucleotide-diphossugar_trans"/>
</dbReference>
<dbReference type="Pfam" id="PF00535">
    <property type="entry name" value="Glycos_transf_2"/>
    <property type="match status" value="1"/>
</dbReference>
<dbReference type="AlphaFoldDB" id="A0AB33Z108"/>